<reference evidence="4" key="1">
    <citation type="journal article" date="2019" name="Int. J. Syst. Evol. Microbiol.">
        <title>The Global Catalogue of Microorganisms (GCM) 10K type strain sequencing project: providing services to taxonomists for standard genome sequencing and annotation.</title>
        <authorList>
            <consortium name="The Broad Institute Genomics Platform"/>
            <consortium name="The Broad Institute Genome Sequencing Center for Infectious Disease"/>
            <person name="Wu L."/>
            <person name="Ma J."/>
        </authorList>
    </citation>
    <scope>NUCLEOTIDE SEQUENCE [LARGE SCALE GENOMIC DNA]</scope>
    <source>
        <strain evidence="4">ICMP 19430</strain>
    </source>
</reference>
<sequence>MLPTHLAASAGTDGVVPYPEHCARRYRSAGYWRDETLQEFVIRRSDRFGDRTALRGLDHHGRELTLTYRDLAARTARVAAGFAHHGIVAGDRVVVQLPNQIEFIEAVLALFRLGAVPVFALPAHRREVAHFVELSTAAAYLVPAVHAGFDYREQAREIRRSASAPLLVVVAGEPAEFVSFDSLRTHPPAADFPAVQPGDVALLQLSGGTTGVPKLIPRTHADYLYSITASTEICRIDTDTVMMITLPAAHNFPMSSPGWLGALHAGGQVVLAPDPFPSTVFGLIEQFAVTMTALVPPLAVAWLSAPSAAAHDLSSLRVLQIGGAKLDAQLARRIIAELGCTLQQVFGMSEGLVNYTRLDDPEETIVTTQGRPISADDELRIVDDDGMPVRRGESGHLQTRGPYTIRGYYRAPEHNAIAFTEDGYYRTGDIVRLTPAGYLVVEGRAKDQINRCGEKFAAAEVEQVLLGHPDVRDAAVISVPDLHLGERSCAFLVSSGGEHDAPSAIDIRRFVRGCGLAAYKVPDQIEFLTALPTTPVGKVDKRALRDRIE</sequence>
<dbReference type="PANTHER" id="PTHR43767">
    <property type="entry name" value="LONG-CHAIN-FATTY-ACID--COA LIGASE"/>
    <property type="match status" value="1"/>
</dbReference>
<comment type="caution">
    <text evidence="3">The sequence shown here is derived from an EMBL/GenBank/DDBJ whole genome shotgun (WGS) entry which is preliminary data.</text>
</comment>
<proteinExistence type="predicted"/>
<dbReference type="Proteomes" id="UP001596484">
    <property type="component" value="Unassembled WGS sequence"/>
</dbReference>
<feature type="domain" description="AMP-dependent synthetase/ligase" evidence="1">
    <location>
        <begin position="44"/>
        <end position="409"/>
    </location>
</feature>
<dbReference type="InterPro" id="IPR025110">
    <property type="entry name" value="AMP-bd_C"/>
</dbReference>
<dbReference type="Gene3D" id="2.30.38.10">
    <property type="entry name" value="Luciferase, Domain 3"/>
    <property type="match status" value="1"/>
</dbReference>
<dbReference type="Gene3D" id="3.30.300.30">
    <property type="match status" value="1"/>
</dbReference>
<dbReference type="Gene3D" id="3.40.50.980">
    <property type="match status" value="2"/>
</dbReference>
<dbReference type="InterPro" id="IPR045851">
    <property type="entry name" value="AMP-bd_C_sf"/>
</dbReference>
<keyword evidence="4" id="KW-1185">Reference proteome</keyword>
<dbReference type="EMBL" id="JBHTCS010000012">
    <property type="protein sequence ID" value="MFC7448324.1"/>
    <property type="molecule type" value="Genomic_DNA"/>
</dbReference>
<gene>
    <name evidence="3" type="ORF">ACFQS9_10530</name>
</gene>
<dbReference type="SUPFAM" id="SSF56801">
    <property type="entry name" value="Acetyl-CoA synthetase-like"/>
    <property type="match status" value="1"/>
</dbReference>
<evidence type="ECO:0000313" key="3">
    <source>
        <dbReference type="EMBL" id="MFC7448324.1"/>
    </source>
</evidence>
<dbReference type="InterPro" id="IPR000873">
    <property type="entry name" value="AMP-dep_synth/lig_dom"/>
</dbReference>
<dbReference type="PANTHER" id="PTHR43767:SF1">
    <property type="entry name" value="NONRIBOSOMAL PEPTIDE SYNTHASE PES1 (EUROFUNG)-RELATED"/>
    <property type="match status" value="1"/>
</dbReference>
<name>A0ABW2RXR7_9NOCA</name>
<dbReference type="Pfam" id="PF13193">
    <property type="entry name" value="AMP-binding_C"/>
    <property type="match status" value="1"/>
</dbReference>
<dbReference type="InterPro" id="IPR050237">
    <property type="entry name" value="ATP-dep_AMP-bd_enzyme"/>
</dbReference>
<evidence type="ECO:0000313" key="4">
    <source>
        <dbReference type="Proteomes" id="UP001596484"/>
    </source>
</evidence>
<evidence type="ECO:0000259" key="2">
    <source>
        <dbReference type="Pfam" id="PF13193"/>
    </source>
</evidence>
<dbReference type="PROSITE" id="PS00455">
    <property type="entry name" value="AMP_BINDING"/>
    <property type="match status" value="1"/>
</dbReference>
<dbReference type="RefSeq" id="WP_378404270.1">
    <property type="nucleotide sequence ID" value="NZ_JBHTCS010000012.1"/>
</dbReference>
<feature type="domain" description="AMP-binding enzyme C-terminal" evidence="2">
    <location>
        <begin position="460"/>
        <end position="538"/>
    </location>
</feature>
<organism evidence="3 4">
    <name type="scientific">Rhodococcus daqingensis</name>
    <dbReference type="NCBI Taxonomy" id="2479363"/>
    <lineage>
        <taxon>Bacteria</taxon>
        <taxon>Bacillati</taxon>
        <taxon>Actinomycetota</taxon>
        <taxon>Actinomycetes</taxon>
        <taxon>Mycobacteriales</taxon>
        <taxon>Nocardiaceae</taxon>
        <taxon>Rhodococcus</taxon>
    </lineage>
</organism>
<evidence type="ECO:0000259" key="1">
    <source>
        <dbReference type="Pfam" id="PF00501"/>
    </source>
</evidence>
<protein>
    <submittedName>
        <fullName evidence="3">(2,3-dihydroxybenzoyl)adenylate synthase</fullName>
    </submittedName>
</protein>
<dbReference type="Pfam" id="PF00501">
    <property type="entry name" value="AMP-binding"/>
    <property type="match status" value="1"/>
</dbReference>
<dbReference type="InterPro" id="IPR020845">
    <property type="entry name" value="AMP-binding_CS"/>
</dbReference>
<accession>A0ABW2RXR7</accession>